<dbReference type="PROSITE" id="PS51448">
    <property type="entry name" value="P_TREFOIL_2"/>
    <property type="match status" value="1"/>
</dbReference>
<evidence type="ECO:0000256" key="1">
    <source>
        <dbReference type="ARBA" id="ARBA00023157"/>
    </source>
</evidence>
<evidence type="ECO:0000256" key="2">
    <source>
        <dbReference type="PROSITE-ProRule" id="PRU00779"/>
    </source>
</evidence>
<feature type="non-terminal residue" evidence="5">
    <location>
        <position position="167"/>
    </location>
</feature>
<dbReference type="RefSeq" id="XP_013792628.2">
    <property type="nucleotide sequence ID" value="XM_013937174.2"/>
</dbReference>
<dbReference type="Gene3D" id="4.10.110.10">
    <property type="entry name" value="Spasmolytic Protein, domain 1"/>
    <property type="match status" value="1"/>
</dbReference>
<sequence length="167" mass="19584">MRTDRTKCVLFLTIVLVALAALVAIIIYVNAVRKSYKLRVDCLPDPDPTYKKCMDRGCLWITPIEDVEPSCFFPVGYGYRQVTDVNRTRNSEIVELERIDPKLTVFGDEINKIHLEVFYETDTRLRFKVNIYFSILWLKHLRQNLRNFGAFSEEQGKGFHQENREMG</sequence>
<dbReference type="GeneID" id="106476519"/>
<organism evidence="4 5">
    <name type="scientific">Limulus polyphemus</name>
    <name type="common">Atlantic horseshoe crab</name>
    <dbReference type="NCBI Taxonomy" id="6850"/>
    <lineage>
        <taxon>Eukaryota</taxon>
        <taxon>Metazoa</taxon>
        <taxon>Ecdysozoa</taxon>
        <taxon>Arthropoda</taxon>
        <taxon>Chelicerata</taxon>
        <taxon>Merostomata</taxon>
        <taxon>Xiphosura</taxon>
        <taxon>Limulidae</taxon>
        <taxon>Limulus</taxon>
    </lineage>
</organism>
<feature type="domain" description="P-type" evidence="3">
    <location>
        <begin position="30"/>
        <end position="75"/>
    </location>
</feature>
<evidence type="ECO:0000313" key="5">
    <source>
        <dbReference type="RefSeq" id="XP_013792628.2"/>
    </source>
</evidence>
<dbReference type="Gene3D" id="2.60.40.1760">
    <property type="entry name" value="glycosyl hydrolase (family 31)"/>
    <property type="match status" value="1"/>
</dbReference>
<dbReference type="SUPFAM" id="SSF57492">
    <property type="entry name" value="Trefoil"/>
    <property type="match status" value="1"/>
</dbReference>
<proteinExistence type="predicted"/>
<gene>
    <name evidence="5" type="primary">LOC106476519</name>
</gene>
<evidence type="ECO:0000313" key="4">
    <source>
        <dbReference type="Proteomes" id="UP000694941"/>
    </source>
</evidence>
<dbReference type="Pfam" id="PF00088">
    <property type="entry name" value="Trefoil"/>
    <property type="match status" value="1"/>
</dbReference>
<dbReference type="InterPro" id="IPR000519">
    <property type="entry name" value="P_trefoil_dom"/>
</dbReference>
<dbReference type="Proteomes" id="UP000694941">
    <property type="component" value="Unplaced"/>
</dbReference>
<keyword evidence="1" id="KW-1015">Disulfide bond</keyword>
<dbReference type="InterPro" id="IPR044913">
    <property type="entry name" value="P_trefoil_dom_sf"/>
</dbReference>
<dbReference type="SMART" id="SM00018">
    <property type="entry name" value="PD"/>
    <property type="match status" value="1"/>
</dbReference>
<keyword evidence="4" id="KW-1185">Reference proteome</keyword>
<protein>
    <submittedName>
        <fullName evidence="5">Lysosomal alpha-glucosidase-like</fullName>
    </submittedName>
</protein>
<reference evidence="5" key="1">
    <citation type="submission" date="2025-08" db="UniProtKB">
        <authorList>
            <consortium name="RefSeq"/>
        </authorList>
    </citation>
    <scope>IDENTIFICATION</scope>
    <source>
        <tissue evidence="5">Muscle</tissue>
    </source>
</reference>
<evidence type="ECO:0000259" key="3">
    <source>
        <dbReference type="PROSITE" id="PS51448"/>
    </source>
</evidence>
<accession>A0ABM1C1K0</accession>
<comment type="caution">
    <text evidence="2">Lacks conserved residue(s) required for the propagation of feature annotation.</text>
</comment>
<name>A0ABM1C1K0_LIMPO</name>